<evidence type="ECO:0000256" key="2">
    <source>
        <dbReference type="ARBA" id="ARBA00009477"/>
    </source>
</evidence>
<dbReference type="AlphaFoldDB" id="A0A0J6TA74"/>
<sequence length="450" mass="49819">MKLQPVLAYDLRDVAPQTSKSPVERLRWPALAAFLVVSVFIVGFGVWSVKAPLESAAIAGGAIEAETNRKTIQHFEGGIVGQILVRDGDAVAAGQVLVRLDDTKARTTLAALQGQLLEAKAREARLLAERDERPAITFPRSVILAAREEPAAAEVMAGQTKIFDSRRKLTASRIEVIRQRKAQTEREIEGLRHQEAAAVKRLDIVRQENAAIAPLVAKGFMTRPKLMQLEREEAEILGRRGEALAQISRAEQAMGESEAQILKLRSDEQAEIAQSLRETQALINQLDERLQAASDVLSRIEVRSPEAGIITGRRVHTPGGVVTAGEPLMELVPQQDRLIVRAQVRPEDIDLVRPGLPARVRLTAYKLRRVPPVQGTLTYVSADRLVDKRTEQPYYAATIVFDEDKLRELKDVEIVPGMPVEVLIKTGEFTIATYMLAPILDSLNRSFRDN</sequence>
<keyword evidence="8 9" id="KW-0472">Membrane</keyword>
<evidence type="ECO:0000256" key="9">
    <source>
        <dbReference type="RuleBase" id="RU365093"/>
    </source>
</evidence>
<dbReference type="RefSeq" id="WP_048449672.1">
    <property type="nucleotide sequence ID" value="NZ_LABZ01000025.1"/>
</dbReference>
<dbReference type="InterPro" id="IPR058781">
    <property type="entry name" value="HH_AprE-like"/>
</dbReference>
<dbReference type="SUPFAM" id="SSF111369">
    <property type="entry name" value="HlyD-like secretion proteins"/>
    <property type="match status" value="2"/>
</dbReference>
<evidence type="ECO:0000256" key="4">
    <source>
        <dbReference type="ARBA" id="ARBA00022475"/>
    </source>
</evidence>
<dbReference type="PRINTS" id="PR01490">
    <property type="entry name" value="RTXTOXIND"/>
</dbReference>
<keyword evidence="3 9" id="KW-0813">Transport</keyword>
<dbReference type="Gene3D" id="2.40.30.170">
    <property type="match status" value="1"/>
</dbReference>
<feature type="domain" description="AprE-like beta-barrel" evidence="12">
    <location>
        <begin position="338"/>
        <end position="427"/>
    </location>
</feature>
<evidence type="ECO:0000256" key="7">
    <source>
        <dbReference type="ARBA" id="ARBA00022989"/>
    </source>
</evidence>
<keyword evidence="6 9" id="KW-0812">Transmembrane</keyword>
<dbReference type="EMBL" id="LABZ01000025">
    <property type="protein sequence ID" value="KMO44210.1"/>
    <property type="molecule type" value="Genomic_DNA"/>
</dbReference>
<evidence type="ECO:0000256" key="3">
    <source>
        <dbReference type="ARBA" id="ARBA00022448"/>
    </source>
</evidence>
<dbReference type="PANTHER" id="PTHR30386">
    <property type="entry name" value="MEMBRANE FUSION SUBUNIT OF EMRAB-TOLC MULTIDRUG EFFLUX PUMP"/>
    <property type="match status" value="1"/>
</dbReference>
<evidence type="ECO:0000256" key="5">
    <source>
        <dbReference type="ARBA" id="ARBA00022519"/>
    </source>
</evidence>
<dbReference type="GO" id="GO:0005886">
    <property type="term" value="C:plasma membrane"/>
    <property type="evidence" value="ECO:0007669"/>
    <property type="project" value="UniProtKB-SubCell"/>
</dbReference>
<dbReference type="InterPro" id="IPR058982">
    <property type="entry name" value="Beta-barrel_AprE"/>
</dbReference>
<proteinExistence type="inferred from homology"/>
<feature type="coiled-coil region" evidence="10">
    <location>
        <begin position="174"/>
        <end position="201"/>
    </location>
</feature>
<dbReference type="Proteomes" id="UP000036449">
    <property type="component" value="Unassembled WGS sequence"/>
</dbReference>
<name>A0A0J6TA74_9HYPH</name>
<feature type="transmembrane region" description="Helical" evidence="9">
    <location>
        <begin position="28"/>
        <end position="47"/>
    </location>
</feature>
<dbReference type="Pfam" id="PF26002">
    <property type="entry name" value="Beta-barrel_AprE"/>
    <property type="match status" value="1"/>
</dbReference>
<dbReference type="PANTHER" id="PTHR30386:SF17">
    <property type="entry name" value="ALKALINE PROTEASE SECRETION PROTEIN APRE"/>
    <property type="match status" value="1"/>
</dbReference>
<feature type="domain" description="AprE-like long alpha-helical hairpin" evidence="11">
    <location>
        <begin position="105"/>
        <end position="296"/>
    </location>
</feature>
<evidence type="ECO:0000313" key="13">
    <source>
        <dbReference type="EMBL" id="KMO44210.1"/>
    </source>
</evidence>
<accession>A0A0J6TA74</accession>
<feature type="coiled-coil region" evidence="10">
    <location>
        <begin position="247"/>
        <end position="303"/>
    </location>
</feature>
<evidence type="ECO:0000256" key="6">
    <source>
        <dbReference type="ARBA" id="ARBA00022692"/>
    </source>
</evidence>
<comment type="caution">
    <text evidence="13">The sequence shown here is derived from an EMBL/GenBank/DDBJ whole genome shotgun (WGS) entry which is preliminary data.</text>
</comment>
<protein>
    <recommendedName>
        <fullName evidence="9">Membrane fusion protein (MFP) family protein</fullName>
    </recommendedName>
</protein>
<comment type="similarity">
    <text evidence="2 9">Belongs to the membrane fusion protein (MFP) (TC 8.A.1) family.</text>
</comment>
<evidence type="ECO:0000256" key="1">
    <source>
        <dbReference type="ARBA" id="ARBA00004377"/>
    </source>
</evidence>
<keyword evidence="5 9" id="KW-0997">Cell inner membrane</keyword>
<comment type="subcellular location">
    <subcellularLocation>
        <location evidence="1 9">Cell inner membrane</location>
        <topology evidence="1 9">Single-pass membrane protein</topology>
    </subcellularLocation>
</comment>
<evidence type="ECO:0000313" key="14">
    <source>
        <dbReference type="Proteomes" id="UP000036449"/>
    </source>
</evidence>
<reference evidence="13 14" key="1">
    <citation type="submission" date="2015-03" db="EMBL/GenBank/DDBJ databases">
        <title>Genome sequencing of Methylobacterium tarhaniae DSM 25844.</title>
        <authorList>
            <person name="Chaudhry V."/>
            <person name="Patil P.B."/>
        </authorList>
    </citation>
    <scope>NUCLEOTIDE SEQUENCE [LARGE SCALE GENOMIC DNA]</scope>
    <source>
        <strain evidence="13 14">DSM 25844</strain>
    </source>
</reference>
<dbReference type="GO" id="GO:0015031">
    <property type="term" value="P:protein transport"/>
    <property type="evidence" value="ECO:0007669"/>
    <property type="project" value="InterPro"/>
</dbReference>
<dbReference type="OrthoDB" id="9810980at2"/>
<gene>
    <name evidence="13" type="ORF">VQ03_04610</name>
</gene>
<dbReference type="PATRIC" id="fig|1187852.3.peg.3610"/>
<keyword evidence="14" id="KW-1185">Reference proteome</keyword>
<evidence type="ECO:0000256" key="10">
    <source>
        <dbReference type="SAM" id="Coils"/>
    </source>
</evidence>
<evidence type="ECO:0000259" key="12">
    <source>
        <dbReference type="Pfam" id="PF26002"/>
    </source>
</evidence>
<dbReference type="InterPro" id="IPR010129">
    <property type="entry name" value="T1SS_HlyD"/>
</dbReference>
<dbReference type="Gene3D" id="2.40.50.100">
    <property type="match status" value="1"/>
</dbReference>
<keyword evidence="7 9" id="KW-1133">Transmembrane helix</keyword>
<dbReference type="InterPro" id="IPR050739">
    <property type="entry name" value="MFP"/>
</dbReference>
<evidence type="ECO:0000259" key="11">
    <source>
        <dbReference type="Pfam" id="PF25994"/>
    </source>
</evidence>
<organism evidence="13 14">
    <name type="scientific">Methylobacterium tarhaniae</name>
    <dbReference type="NCBI Taxonomy" id="1187852"/>
    <lineage>
        <taxon>Bacteria</taxon>
        <taxon>Pseudomonadati</taxon>
        <taxon>Pseudomonadota</taxon>
        <taxon>Alphaproteobacteria</taxon>
        <taxon>Hyphomicrobiales</taxon>
        <taxon>Methylobacteriaceae</taxon>
        <taxon>Methylobacterium</taxon>
    </lineage>
</organism>
<keyword evidence="4 9" id="KW-1003">Cell membrane</keyword>
<evidence type="ECO:0000256" key="8">
    <source>
        <dbReference type="ARBA" id="ARBA00023136"/>
    </source>
</evidence>
<keyword evidence="10" id="KW-0175">Coiled coil</keyword>
<dbReference type="NCBIfam" id="TIGR01843">
    <property type="entry name" value="type_I_hlyD"/>
    <property type="match status" value="1"/>
</dbReference>
<dbReference type="Pfam" id="PF25994">
    <property type="entry name" value="HH_AprE"/>
    <property type="match status" value="1"/>
</dbReference>